<evidence type="ECO:0000313" key="2">
    <source>
        <dbReference type="EMBL" id="AWO00202.1"/>
    </source>
</evidence>
<dbReference type="InterPro" id="IPR037523">
    <property type="entry name" value="VOC_core"/>
</dbReference>
<dbReference type="Gene3D" id="3.10.180.10">
    <property type="entry name" value="2,3-Dihydroxybiphenyl 1,2-Dioxygenase, domain 1"/>
    <property type="match status" value="1"/>
</dbReference>
<name>A0ABN5LLJ6_9BACT</name>
<dbReference type="Proteomes" id="UP000246099">
    <property type="component" value="Chromosome"/>
</dbReference>
<reference evidence="2 3" key="1">
    <citation type="submission" date="2018-05" db="EMBL/GenBank/DDBJ databases">
        <title>Chitinophaga sp. nov., isolated from rhizosphere soil of Alhagi.</title>
        <authorList>
            <person name="Liu Y."/>
        </authorList>
    </citation>
    <scope>NUCLEOTIDE SEQUENCE [LARGE SCALE GENOMIC DNA]</scope>
    <source>
        <strain evidence="2 3">T22</strain>
    </source>
</reference>
<feature type="domain" description="VOC" evidence="1">
    <location>
        <begin position="1"/>
        <end position="127"/>
    </location>
</feature>
<protein>
    <submittedName>
        <fullName evidence="2">Glyoxalase</fullName>
    </submittedName>
</protein>
<sequence length="130" mass="14476">MFTHTKAFTSFSVNDIEQAKKFYAEILGLNVKEGSEAAMPLLELQLEGGHTVMLYPKPNHTPASYTVLNFPVDDIEKTVAEMTGRGVKFLQYDGEIKTDDKGIMREGGPLIAWFEDPSGNIHSILEEKAK</sequence>
<dbReference type="InterPro" id="IPR029068">
    <property type="entry name" value="Glyas_Bleomycin-R_OHBP_Dase"/>
</dbReference>
<dbReference type="InterPro" id="IPR004360">
    <property type="entry name" value="Glyas_Fos-R_dOase_dom"/>
</dbReference>
<gene>
    <name evidence="2" type="ORF">DLD77_00030</name>
</gene>
<dbReference type="SUPFAM" id="SSF54593">
    <property type="entry name" value="Glyoxalase/Bleomycin resistance protein/Dihydroxybiphenyl dioxygenase"/>
    <property type="match status" value="1"/>
</dbReference>
<dbReference type="Pfam" id="PF00903">
    <property type="entry name" value="Glyoxalase"/>
    <property type="match status" value="1"/>
</dbReference>
<organism evidence="2 3">
    <name type="scientific">Chitinophaga alhagiae</name>
    <dbReference type="NCBI Taxonomy" id="2203219"/>
    <lineage>
        <taxon>Bacteria</taxon>
        <taxon>Pseudomonadati</taxon>
        <taxon>Bacteroidota</taxon>
        <taxon>Chitinophagia</taxon>
        <taxon>Chitinophagales</taxon>
        <taxon>Chitinophagaceae</taxon>
        <taxon>Chitinophaga</taxon>
    </lineage>
</organism>
<proteinExistence type="predicted"/>
<accession>A0ABN5LLJ6</accession>
<dbReference type="EMBL" id="CP029600">
    <property type="protein sequence ID" value="AWO00202.1"/>
    <property type="molecule type" value="Genomic_DNA"/>
</dbReference>
<evidence type="ECO:0000259" key="1">
    <source>
        <dbReference type="PROSITE" id="PS51819"/>
    </source>
</evidence>
<dbReference type="RefSeq" id="WP_119075329.1">
    <property type="nucleotide sequence ID" value="NZ_CP029600.1"/>
</dbReference>
<evidence type="ECO:0000313" key="3">
    <source>
        <dbReference type="Proteomes" id="UP000246099"/>
    </source>
</evidence>
<keyword evidence="3" id="KW-1185">Reference proteome</keyword>
<dbReference type="PROSITE" id="PS51819">
    <property type="entry name" value="VOC"/>
    <property type="match status" value="1"/>
</dbReference>